<comment type="caution">
    <text evidence="1">The sequence shown here is derived from an EMBL/GenBank/DDBJ whole genome shotgun (WGS) entry which is preliminary data.</text>
</comment>
<name>A0AAV7SHS4_PLEWA</name>
<evidence type="ECO:0000313" key="2">
    <source>
        <dbReference type="Proteomes" id="UP001066276"/>
    </source>
</evidence>
<gene>
    <name evidence="1" type="ORF">NDU88_004075</name>
</gene>
<reference evidence="1" key="1">
    <citation type="journal article" date="2022" name="bioRxiv">
        <title>Sequencing and chromosome-scale assembly of the giantPleurodeles waltlgenome.</title>
        <authorList>
            <person name="Brown T."/>
            <person name="Elewa A."/>
            <person name="Iarovenko S."/>
            <person name="Subramanian E."/>
            <person name="Araus A.J."/>
            <person name="Petzold A."/>
            <person name="Susuki M."/>
            <person name="Suzuki K.-i.T."/>
            <person name="Hayashi T."/>
            <person name="Toyoda A."/>
            <person name="Oliveira C."/>
            <person name="Osipova E."/>
            <person name="Leigh N.D."/>
            <person name="Simon A."/>
            <person name="Yun M.H."/>
        </authorList>
    </citation>
    <scope>NUCLEOTIDE SEQUENCE</scope>
    <source>
        <strain evidence="1">20211129_DDA</strain>
        <tissue evidence="1">Liver</tissue>
    </source>
</reference>
<keyword evidence="2" id="KW-1185">Reference proteome</keyword>
<accession>A0AAV7SHS4</accession>
<evidence type="ECO:0000313" key="1">
    <source>
        <dbReference type="EMBL" id="KAJ1163619.1"/>
    </source>
</evidence>
<protein>
    <submittedName>
        <fullName evidence="1">Uncharacterized protein</fullName>
    </submittedName>
</protein>
<dbReference type="EMBL" id="JANPWB010000008">
    <property type="protein sequence ID" value="KAJ1163619.1"/>
    <property type="molecule type" value="Genomic_DNA"/>
</dbReference>
<sequence length="148" mass="15283">MAAPAPTGPASPIDAHMAHTGAGVAGSLPTGPVKDLQVAPITEVLGIWGLWRPYSLAHTLLSLRATGTGACPGRRRKQLRYGAAVREGDSYLSSLGSRFFPTQLSGAAITGMRLLCVPAGLPLFTASSLTVCRISAHCLVTCQGLCVN</sequence>
<dbReference type="Proteomes" id="UP001066276">
    <property type="component" value="Chromosome 4_2"/>
</dbReference>
<proteinExistence type="predicted"/>
<dbReference type="AlphaFoldDB" id="A0AAV7SHS4"/>
<organism evidence="1 2">
    <name type="scientific">Pleurodeles waltl</name>
    <name type="common">Iberian ribbed newt</name>
    <dbReference type="NCBI Taxonomy" id="8319"/>
    <lineage>
        <taxon>Eukaryota</taxon>
        <taxon>Metazoa</taxon>
        <taxon>Chordata</taxon>
        <taxon>Craniata</taxon>
        <taxon>Vertebrata</taxon>
        <taxon>Euteleostomi</taxon>
        <taxon>Amphibia</taxon>
        <taxon>Batrachia</taxon>
        <taxon>Caudata</taxon>
        <taxon>Salamandroidea</taxon>
        <taxon>Salamandridae</taxon>
        <taxon>Pleurodelinae</taxon>
        <taxon>Pleurodeles</taxon>
    </lineage>
</organism>